<evidence type="ECO:0000313" key="1">
    <source>
        <dbReference type="EMBL" id="PNR27154.1"/>
    </source>
</evidence>
<reference evidence="2" key="3">
    <citation type="submission" date="2020-12" db="UniProtKB">
        <authorList>
            <consortium name="EnsemblPlants"/>
        </authorList>
    </citation>
    <scope>IDENTIFICATION</scope>
</reference>
<proteinExistence type="predicted"/>
<name>A0A2K1ID02_PHYPA</name>
<evidence type="ECO:0000313" key="2">
    <source>
        <dbReference type="EnsemblPlants" id="PAC:32917722.CDS.1"/>
    </source>
</evidence>
<reference evidence="1 3" key="1">
    <citation type="journal article" date="2008" name="Science">
        <title>The Physcomitrella genome reveals evolutionary insights into the conquest of land by plants.</title>
        <authorList>
            <person name="Rensing S."/>
            <person name="Lang D."/>
            <person name="Zimmer A."/>
            <person name="Terry A."/>
            <person name="Salamov A."/>
            <person name="Shapiro H."/>
            <person name="Nishiyama T."/>
            <person name="Perroud P.-F."/>
            <person name="Lindquist E."/>
            <person name="Kamisugi Y."/>
            <person name="Tanahashi T."/>
            <person name="Sakakibara K."/>
            <person name="Fujita T."/>
            <person name="Oishi K."/>
            <person name="Shin-I T."/>
            <person name="Kuroki Y."/>
            <person name="Toyoda A."/>
            <person name="Suzuki Y."/>
            <person name="Hashimoto A."/>
            <person name="Yamaguchi K."/>
            <person name="Sugano A."/>
            <person name="Kohara Y."/>
            <person name="Fujiyama A."/>
            <person name="Anterola A."/>
            <person name="Aoki S."/>
            <person name="Ashton N."/>
            <person name="Barbazuk W.B."/>
            <person name="Barker E."/>
            <person name="Bennetzen J."/>
            <person name="Bezanilla M."/>
            <person name="Blankenship R."/>
            <person name="Cho S.H."/>
            <person name="Dutcher S."/>
            <person name="Estelle M."/>
            <person name="Fawcett J.A."/>
            <person name="Gundlach H."/>
            <person name="Hanada K."/>
            <person name="Heyl A."/>
            <person name="Hicks K.A."/>
            <person name="Hugh J."/>
            <person name="Lohr M."/>
            <person name="Mayer K."/>
            <person name="Melkozernov A."/>
            <person name="Murata T."/>
            <person name="Nelson D."/>
            <person name="Pils B."/>
            <person name="Prigge M."/>
            <person name="Reiss B."/>
            <person name="Renner T."/>
            <person name="Rombauts S."/>
            <person name="Rushton P."/>
            <person name="Sanderfoot A."/>
            <person name="Schween G."/>
            <person name="Shiu S.-H."/>
            <person name="Stueber K."/>
            <person name="Theodoulou F.L."/>
            <person name="Tu H."/>
            <person name="Van de Peer Y."/>
            <person name="Verrier P.J."/>
            <person name="Waters E."/>
            <person name="Wood A."/>
            <person name="Yang L."/>
            <person name="Cove D."/>
            <person name="Cuming A."/>
            <person name="Hasebe M."/>
            <person name="Lucas S."/>
            <person name="Mishler D.B."/>
            <person name="Reski R."/>
            <person name="Grigoriev I."/>
            <person name="Quatrano R.S."/>
            <person name="Boore J.L."/>
        </authorList>
    </citation>
    <scope>NUCLEOTIDE SEQUENCE [LARGE SCALE GENOMIC DNA]</scope>
    <source>
        <strain evidence="2 3">cv. Gransden 2004</strain>
    </source>
</reference>
<sequence length="68" mass="7709">MWTSMSFRVAEDGERFASTVVGSINFRVTKTQRLSLVSGISITSPVDYSRASQNEKQDASYRFFTCIF</sequence>
<accession>A0A2K1ID02</accession>
<reference evidence="1 3" key="2">
    <citation type="journal article" date="2018" name="Plant J.">
        <title>The Physcomitrella patens chromosome-scale assembly reveals moss genome structure and evolution.</title>
        <authorList>
            <person name="Lang D."/>
            <person name="Ullrich K.K."/>
            <person name="Murat F."/>
            <person name="Fuchs J."/>
            <person name="Jenkins J."/>
            <person name="Haas F.B."/>
            <person name="Piednoel M."/>
            <person name="Gundlach H."/>
            <person name="Van Bel M."/>
            <person name="Meyberg R."/>
            <person name="Vives C."/>
            <person name="Morata J."/>
            <person name="Symeonidi A."/>
            <person name="Hiss M."/>
            <person name="Muchero W."/>
            <person name="Kamisugi Y."/>
            <person name="Saleh O."/>
            <person name="Blanc G."/>
            <person name="Decker E.L."/>
            <person name="van Gessel N."/>
            <person name="Grimwood J."/>
            <person name="Hayes R.D."/>
            <person name="Graham S.W."/>
            <person name="Gunter L.E."/>
            <person name="McDaniel S.F."/>
            <person name="Hoernstein S.N.W."/>
            <person name="Larsson A."/>
            <person name="Li F.W."/>
            <person name="Perroud P.F."/>
            <person name="Phillips J."/>
            <person name="Ranjan P."/>
            <person name="Rokshar D.S."/>
            <person name="Rothfels C.J."/>
            <person name="Schneider L."/>
            <person name="Shu S."/>
            <person name="Stevenson D.W."/>
            <person name="Thummler F."/>
            <person name="Tillich M."/>
            <person name="Villarreal Aguilar J.C."/>
            <person name="Widiez T."/>
            <person name="Wong G.K."/>
            <person name="Wymore A."/>
            <person name="Zhang Y."/>
            <person name="Zimmer A.D."/>
            <person name="Quatrano R.S."/>
            <person name="Mayer K.F.X."/>
            <person name="Goodstein D."/>
            <person name="Casacuberta J.M."/>
            <person name="Vandepoele K."/>
            <person name="Reski R."/>
            <person name="Cuming A.C."/>
            <person name="Tuskan G.A."/>
            <person name="Maumus F."/>
            <person name="Salse J."/>
            <person name="Schmutz J."/>
            <person name="Rensing S.A."/>
        </authorList>
    </citation>
    <scope>NUCLEOTIDE SEQUENCE [LARGE SCALE GENOMIC DNA]</scope>
    <source>
        <strain evidence="2 3">cv. Gransden 2004</strain>
    </source>
</reference>
<dbReference type="Proteomes" id="UP000006727">
    <property type="component" value="Chromosome 26"/>
</dbReference>
<evidence type="ECO:0000313" key="3">
    <source>
        <dbReference type="Proteomes" id="UP000006727"/>
    </source>
</evidence>
<dbReference type="EMBL" id="ABEU02000026">
    <property type="protein sequence ID" value="PNR27154.1"/>
    <property type="molecule type" value="Genomic_DNA"/>
</dbReference>
<dbReference type="EnsemblPlants" id="Pp3c26_14100V3.1">
    <property type="protein sequence ID" value="PAC:32917722.CDS.1"/>
    <property type="gene ID" value="Pp3c26_14100"/>
</dbReference>
<gene>
    <name evidence="1" type="ORF">PHYPA_030635</name>
</gene>
<dbReference type="AlphaFoldDB" id="A0A2K1ID02"/>
<protein>
    <submittedName>
        <fullName evidence="1 2">Uncharacterized protein</fullName>
    </submittedName>
</protein>
<dbReference type="Gramene" id="Pp3c26_14100V3.1">
    <property type="protein sequence ID" value="PAC:32917722.CDS.1"/>
    <property type="gene ID" value="Pp3c26_14100"/>
</dbReference>
<keyword evidence="3" id="KW-1185">Reference proteome</keyword>
<organism evidence="1">
    <name type="scientific">Physcomitrium patens</name>
    <name type="common">Spreading-leaved earth moss</name>
    <name type="synonym">Physcomitrella patens</name>
    <dbReference type="NCBI Taxonomy" id="3218"/>
    <lineage>
        <taxon>Eukaryota</taxon>
        <taxon>Viridiplantae</taxon>
        <taxon>Streptophyta</taxon>
        <taxon>Embryophyta</taxon>
        <taxon>Bryophyta</taxon>
        <taxon>Bryophytina</taxon>
        <taxon>Bryopsida</taxon>
        <taxon>Funariidae</taxon>
        <taxon>Funariales</taxon>
        <taxon>Funariaceae</taxon>
        <taxon>Physcomitrium</taxon>
    </lineage>
</organism>
<dbReference type="InParanoid" id="A0A2K1ID02"/>